<feature type="region of interest" description="Disordered" evidence="1">
    <location>
        <begin position="512"/>
        <end position="531"/>
    </location>
</feature>
<evidence type="ECO:0000313" key="2">
    <source>
        <dbReference type="EMBL" id="KAD2393395.1"/>
    </source>
</evidence>
<organism evidence="2 3">
    <name type="scientific">Mikania micrantha</name>
    <name type="common">bitter vine</name>
    <dbReference type="NCBI Taxonomy" id="192012"/>
    <lineage>
        <taxon>Eukaryota</taxon>
        <taxon>Viridiplantae</taxon>
        <taxon>Streptophyta</taxon>
        <taxon>Embryophyta</taxon>
        <taxon>Tracheophyta</taxon>
        <taxon>Spermatophyta</taxon>
        <taxon>Magnoliopsida</taxon>
        <taxon>eudicotyledons</taxon>
        <taxon>Gunneridae</taxon>
        <taxon>Pentapetalae</taxon>
        <taxon>asterids</taxon>
        <taxon>campanulids</taxon>
        <taxon>Asterales</taxon>
        <taxon>Asteraceae</taxon>
        <taxon>Asteroideae</taxon>
        <taxon>Heliantheae alliance</taxon>
        <taxon>Eupatorieae</taxon>
        <taxon>Mikania</taxon>
    </lineage>
</organism>
<accession>A0A5N6LMJ6</accession>
<comment type="caution">
    <text evidence="2">The sequence shown here is derived from an EMBL/GenBank/DDBJ whole genome shotgun (WGS) entry which is preliminary data.</text>
</comment>
<dbReference type="GO" id="GO:0003723">
    <property type="term" value="F:RNA binding"/>
    <property type="evidence" value="ECO:0007669"/>
    <property type="project" value="TreeGrafter"/>
</dbReference>
<feature type="region of interest" description="Disordered" evidence="1">
    <location>
        <begin position="168"/>
        <end position="191"/>
    </location>
</feature>
<dbReference type="Proteomes" id="UP000326396">
    <property type="component" value="Linkage Group LG9"/>
</dbReference>
<dbReference type="InterPro" id="IPR039900">
    <property type="entry name" value="Pat1-like"/>
</dbReference>
<feature type="compositionally biased region" description="Basic and acidic residues" evidence="1">
    <location>
        <begin position="522"/>
        <end position="531"/>
    </location>
</feature>
<feature type="region of interest" description="Disordered" evidence="1">
    <location>
        <begin position="380"/>
        <end position="418"/>
    </location>
</feature>
<proteinExistence type="predicted"/>
<dbReference type="EMBL" id="SZYD01000019">
    <property type="protein sequence ID" value="KAD2393395.1"/>
    <property type="molecule type" value="Genomic_DNA"/>
</dbReference>
<feature type="compositionally biased region" description="Low complexity" evidence="1">
    <location>
        <begin position="179"/>
        <end position="190"/>
    </location>
</feature>
<name>A0A5N6LMJ6_9ASTR</name>
<feature type="compositionally biased region" description="Polar residues" evidence="1">
    <location>
        <begin position="402"/>
        <end position="413"/>
    </location>
</feature>
<evidence type="ECO:0008006" key="4">
    <source>
        <dbReference type="Google" id="ProtNLM"/>
    </source>
</evidence>
<evidence type="ECO:0000313" key="3">
    <source>
        <dbReference type="Proteomes" id="UP000326396"/>
    </source>
</evidence>
<feature type="region of interest" description="Disordered" evidence="1">
    <location>
        <begin position="254"/>
        <end position="280"/>
    </location>
</feature>
<gene>
    <name evidence="2" type="ORF">E3N88_40372</name>
</gene>
<dbReference type="PANTHER" id="PTHR21551">
    <property type="entry name" value="TOPOISOMERASE II-ASSOCIATED PROTEIN PAT1"/>
    <property type="match status" value="1"/>
</dbReference>
<dbReference type="PANTHER" id="PTHR21551:SF30">
    <property type="entry name" value="TOPOISOMERASE II-ASSOCIATED PROTEIN PAT1-RELATED"/>
    <property type="match status" value="1"/>
</dbReference>
<reference evidence="2 3" key="1">
    <citation type="submission" date="2019-05" db="EMBL/GenBank/DDBJ databases">
        <title>Mikania micrantha, genome provides insights into the molecular mechanism of rapid growth.</title>
        <authorList>
            <person name="Liu B."/>
        </authorList>
    </citation>
    <scope>NUCLEOTIDE SEQUENCE [LARGE SCALE GENOMIC DNA]</scope>
    <source>
        <strain evidence="2">NLD-2019</strain>
        <tissue evidence="2">Leaf</tissue>
    </source>
</reference>
<dbReference type="GO" id="GO:0000932">
    <property type="term" value="C:P-body"/>
    <property type="evidence" value="ECO:0007669"/>
    <property type="project" value="TreeGrafter"/>
</dbReference>
<evidence type="ECO:0000256" key="1">
    <source>
        <dbReference type="SAM" id="MobiDB-lite"/>
    </source>
</evidence>
<protein>
    <recommendedName>
        <fullName evidence="4">mRNA decay factor PAT1 domain-containing protein</fullName>
    </recommendedName>
</protein>
<sequence>MEVPVGEHLRLDKYDSTMVDSQRCWQLSRWKYRWVNILDLINMTPQWWIARGAGNCLDGSTGAVQKHRKFVLVDEQELSLSNYWKDYGAADIHDRLFDASQYAFFGRPAVDKVDFGCLEEDGDNPSTGIVDDEYHLFDREEEPGVGSLSDLDDLSTIFSKLNRSVSGPRHPGIIGDRGSGSVSRESSSASDWVQDRDLPEWLDQHISDSETSHVTRRWSSQSHLLDSKPLYRASSYPHEKHQFFTEPVLVPSSSLPSFSPGSHQHAHLNRPSGITGPQISFSKSNLSPLGGLPHSSHYSGNHNQLLHSGSAQFTQAQNQWANLMLHVDHAGLLNNTFQQKMLQNGLLSHLMSPQSLRFSPFALQPPYLYDALPSYPLQLNKYGPTDSRDQRTKQKSKHGSRISRQGSDSSNQKSDNKCRVQFRSKYMTSEEIESILNVQHAATHSSDPYINDYYHQARLAKNSSKTRFYPAHLKDSQRARNCSDSQARINVDSHGRISFSLIRRPQPLLEVDLPSGLADGGSDPKRSEKPLEQEPCLAARIMIEDGFCVLLDVDDIDRHLQSTQPQDGGSQARQRRQILLEGLAAALQLVDPLGVSSHMSSGLAPKDDIVFLRVVSLPKGRKLISKYLQLLPPSSELARVVCMTIFRHLRFLFGGLPSETEASETVTSVAKSVKTCITSMDLNSLSACLAAVVCSREQPPLRPLGSPAGDGASVILKSVLERATQLLTSANPGLQNLTLWQASFDAFFELLTKYCLSKYDSLVQAMYAQVPPSTEIEAASVVSREMPVELLRASLPHTDDGQRKMLIDFSQRSMHVGGFRGHKGDGGQVAPESVRG</sequence>
<dbReference type="AlphaFoldDB" id="A0A5N6LMJ6"/>
<keyword evidence="3" id="KW-1185">Reference proteome</keyword>
<dbReference type="GO" id="GO:0000290">
    <property type="term" value="P:deadenylation-dependent decapping of nuclear-transcribed mRNA"/>
    <property type="evidence" value="ECO:0007669"/>
    <property type="project" value="InterPro"/>
</dbReference>
<dbReference type="GO" id="GO:0033962">
    <property type="term" value="P:P-body assembly"/>
    <property type="evidence" value="ECO:0007669"/>
    <property type="project" value="TreeGrafter"/>
</dbReference>
<dbReference type="OrthoDB" id="74835at2759"/>